<dbReference type="STRING" id="9516.ENSCCAP00000036500"/>
<evidence type="ECO:0008006" key="3">
    <source>
        <dbReference type="Google" id="ProtNLM"/>
    </source>
</evidence>
<dbReference type="InterPro" id="IPR027328">
    <property type="entry name" value="MAPRE"/>
</dbReference>
<dbReference type="AlphaFoldDB" id="A0A2K5S7Z9"/>
<evidence type="ECO:0000313" key="2">
    <source>
        <dbReference type="Proteomes" id="UP000233040"/>
    </source>
</evidence>
<dbReference type="PANTHER" id="PTHR10623">
    <property type="entry name" value="MICROTUBULE-ASSOCIATED PROTEIN RP/EB FAMILY MEMBER"/>
    <property type="match status" value="1"/>
</dbReference>
<organism evidence="1 2">
    <name type="scientific">Cebus imitator</name>
    <name type="common">Panamanian white-faced capuchin</name>
    <name type="synonym">Cebus capucinus imitator</name>
    <dbReference type="NCBI Taxonomy" id="2715852"/>
    <lineage>
        <taxon>Eukaryota</taxon>
        <taxon>Metazoa</taxon>
        <taxon>Chordata</taxon>
        <taxon>Craniata</taxon>
        <taxon>Vertebrata</taxon>
        <taxon>Euteleostomi</taxon>
        <taxon>Mammalia</taxon>
        <taxon>Eutheria</taxon>
        <taxon>Euarchontoglires</taxon>
        <taxon>Primates</taxon>
        <taxon>Haplorrhini</taxon>
        <taxon>Platyrrhini</taxon>
        <taxon>Cebidae</taxon>
        <taxon>Cebinae</taxon>
        <taxon>Cebus</taxon>
    </lineage>
</organism>
<accession>A0A2K5S7Z9</accession>
<protein>
    <recommendedName>
        <fullName evidence="3">End-binding protein 1</fullName>
    </recommendedName>
</protein>
<reference evidence="1" key="2">
    <citation type="submission" date="2025-09" db="UniProtKB">
        <authorList>
            <consortium name="Ensembl"/>
        </authorList>
    </citation>
    <scope>IDENTIFICATION</scope>
</reference>
<proteinExistence type="predicted"/>
<dbReference type="OMA" id="YCKLLEM"/>
<dbReference type="Gene3D" id="1.10.418.10">
    <property type="entry name" value="Calponin-like domain"/>
    <property type="match status" value="1"/>
</dbReference>
<name>A0A2K5S7Z9_CEBIM</name>
<reference evidence="1" key="1">
    <citation type="submission" date="2025-08" db="UniProtKB">
        <authorList>
            <consortium name="Ensembl"/>
        </authorList>
    </citation>
    <scope>IDENTIFICATION</scope>
</reference>
<dbReference type="InterPro" id="IPR036872">
    <property type="entry name" value="CH_dom_sf"/>
</dbReference>
<keyword evidence="2" id="KW-1185">Reference proteome</keyword>
<evidence type="ECO:0000313" key="1">
    <source>
        <dbReference type="Ensembl" id="ENSCCAP00000036500.1"/>
    </source>
</evidence>
<dbReference type="Proteomes" id="UP000233040">
    <property type="component" value="Unassembled WGS sequence"/>
</dbReference>
<dbReference type="Ensembl" id="ENSCCAT00000054287.1">
    <property type="protein sequence ID" value="ENSCCAP00000036500.1"/>
    <property type="gene ID" value="ENSCCAG00000036175.1"/>
</dbReference>
<dbReference type="GeneTree" id="ENSGT00490000043329"/>
<dbReference type="SUPFAM" id="SSF47576">
    <property type="entry name" value="Calponin-homology domain, CH-domain"/>
    <property type="match status" value="1"/>
</dbReference>
<sequence>VTSDNLSRRDMLAWINESLQLDLTKTEQVCSGAFMDLLFPGSTALKKVKFQAKLEHEYIQNFKSLQAGFKMMGVDRIIPLDKLEKVSGQL</sequence>
<dbReference type="GO" id="GO:0008017">
    <property type="term" value="F:microtubule binding"/>
    <property type="evidence" value="ECO:0007669"/>
    <property type="project" value="InterPro"/>
</dbReference>